<accession>A0AAE0K735</accession>
<evidence type="ECO:0000313" key="3">
    <source>
        <dbReference type="Proteomes" id="UP001285441"/>
    </source>
</evidence>
<name>A0AAE0K735_9PEZI</name>
<reference evidence="2" key="1">
    <citation type="journal article" date="2023" name="Mol. Phylogenet. Evol.">
        <title>Genome-scale phylogeny and comparative genomics of the fungal order Sordariales.</title>
        <authorList>
            <person name="Hensen N."/>
            <person name="Bonometti L."/>
            <person name="Westerberg I."/>
            <person name="Brannstrom I.O."/>
            <person name="Guillou S."/>
            <person name="Cros-Aarteil S."/>
            <person name="Calhoun S."/>
            <person name="Haridas S."/>
            <person name="Kuo A."/>
            <person name="Mondo S."/>
            <person name="Pangilinan J."/>
            <person name="Riley R."/>
            <person name="LaButti K."/>
            <person name="Andreopoulos B."/>
            <person name="Lipzen A."/>
            <person name="Chen C."/>
            <person name="Yan M."/>
            <person name="Daum C."/>
            <person name="Ng V."/>
            <person name="Clum A."/>
            <person name="Steindorff A."/>
            <person name="Ohm R.A."/>
            <person name="Martin F."/>
            <person name="Silar P."/>
            <person name="Natvig D.O."/>
            <person name="Lalanne C."/>
            <person name="Gautier V."/>
            <person name="Ament-Velasquez S.L."/>
            <person name="Kruys A."/>
            <person name="Hutchinson M.I."/>
            <person name="Powell A.J."/>
            <person name="Barry K."/>
            <person name="Miller A.N."/>
            <person name="Grigoriev I.V."/>
            <person name="Debuchy R."/>
            <person name="Gladieux P."/>
            <person name="Hiltunen Thoren M."/>
            <person name="Johannesson H."/>
        </authorList>
    </citation>
    <scope>NUCLEOTIDE SEQUENCE</scope>
    <source>
        <strain evidence="2">CBS 232.78</strain>
    </source>
</reference>
<feature type="compositionally biased region" description="Acidic residues" evidence="1">
    <location>
        <begin position="127"/>
        <end position="143"/>
    </location>
</feature>
<feature type="region of interest" description="Disordered" evidence="1">
    <location>
        <begin position="100"/>
        <end position="147"/>
    </location>
</feature>
<feature type="compositionally biased region" description="Low complexity" evidence="1">
    <location>
        <begin position="102"/>
        <end position="119"/>
    </location>
</feature>
<gene>
    <name evidence="2" type="ORF">B0H63DRAFT_552840</name>
</gene>
<keyword evidence="3" id="KW-1185">Reference proteome</keyword>
<evidence type="ECO:0000313" key="2">
    <source>
        <dbReference type="EMBL" id="KAK3370681.1"/>
    </source>
</evidence>
<dbReference type="EMBL" id="JAULSW010000009">
    <property type="protein sequence ID" value="KAK3370681.1"/>
    <property type="molecule type" value="Genomic_DNA"/>
</dbReference>
<protein>
    <submittedName>
        <fullName evidence="2">Uncharacterized protein</fullName>
    </submittedName>
</protein>
<dbReference type="Proteomes" id="UP001285441">
    <property type="component" value="Unassembled WGS sequence"/>
</dbReference>
<dbReference type="AlphaFoldDB" id="A0AAE0K735"/>
<proteinExistence type="predicted"/>
<comment type="caution">
    <text evidence="2">The sequence shown here is derived from an EMBL/GenBank/DDBJ whole genome shotgun (WGS) entry which is preliminary data.</text>
</comment>
<reference evidence="2" key="2">
    <citation type="submission" date="2023-06" db="EMBL/GenBank/DDBJ databases">
        <authorList>
            <consortium name="Lawrence Berkeley National Laboratory"/>
            <person name="Haridas S."/>
            <person name="Hensen N."/>
            <person name="Bonometti L."/>
            <person name="Westerberg I."/>
            <person name="Brannstrom I.O."/>
            <person name="Guillou S."/>
            <person name="Cros-Aarteil S."/>
            <person name="Calhoun S."/>
            <person name="Kuo A."/>
            <person name="Mondo S."/>
            <person name="Pangilinan J."/>
            <person name="Riley R."/>
            <person name="LaButti K."/>
            <person name="Andreopoulos B."/>
            <person name="Lipzen A."/>
            <person name="Chen C."/>
            <person name="Yanf M."/>
            <person name="Daum C."/>
            <person name="Ng V."/>
            <person name="Clum A."/>
            <person name="Steindorff A."/>
            <person name="Ohm R."/>
            <person name="Martin F."/>
            <person name="Silar P."/>
            <person name="Natvig D."/>
            <person name="Lalanne C."/>
            <person name="Gautier V."/>
            <person name="Ament-velasquez S.L."/>
            <person name="Kruys A."/>
            <person name="Hutchinson M.I."/>
            <person name="Powell A.J."/>
            <person name="Barry K."/>
            <person name="Miller A.N."/>
            <person name="Grigoriev I.V."/>
            <person name="Debuchy R."/>
            <person name="Gladieux P."/>
            <person name="Thoren M.H."/>
            <person name="Johannesson H."/>
        </authorList>
    </citation>
    <scope>NUCLEOTIDE SEQUENCE</scope>
    <source>
        <strain evidence="2">CBS 232.78</strain>
    </source>
</reference>
<organism evidence="2 3">
    <name type="scientific">Podospora didyma</name>
    <dbReference type="NCBI Taxonomy" id="330526"/>
    <lineage>
        <taxon>Eukaryota</taxon>
        <taxon>Fungi</taxon>
        <taxon>Dikarya</taxon>
        <taxon>Ascomycota</taxon>
        <taxon>Pezizomycotina</taxon>
        <taxon>Sordariomycetes</taxon>
        <taxon>Sordariomycetidae</taxon>
        <taxon>Sordariales</taxon>
        <taxon>Podosporaceae</taxon>
        <taxon>Podospora</taxon>
    </lineage>
</organism>
<sequence length="307" mass="35123">MEPVARSKYYDQGDNANAFLYQFIRIHSIQHQLADPVQRRKVQRAAFSHLFHHPYPLNMPDGARRVILRYNPARYPYLTRGCVIRNPPAVPLEEEIFELEGGSDPASSSSSSTVVGSESFLHSNSETEVDDDYGDRDDEDDGSEANIRRGMDIHINFEQVRYLWPEQVDARIQMLDNIIHRLKNDIPLDEHQQVFSQAYLGLRDLFCQDDIELQIDICEEEFIRHEGYSDPECDDDDDDESGYENVGAIVEKAAAGRRHLGPIRRKIKELEDMLDVKLGELYVRVEVNDDEVDDAPSVDGEEGGAQL</sequence>
<evidence type="ECO:0000256" key="1">
    <source>
        <dbReference type="SAM" id="MobiDB-lite"/>
    </source>
</evidence>